<evidence type="ECO:0000256" key="1">
    <source>
        <dbReference type="ARBA" id="ARBA00004651"/>
    </source>
</evidence>
<feature type="transmembrane region" description="Helical" evidence="6">
    <location>
        <begin position="263"/>
        <end position="283"/>
    </location>
</feature>
<keyword evidence="4 6" id="KW-1133">Transmembrane helix</keyword>
<name>A0AAQ0S8R7_9STAP</name>
<dbReference type="AlphaFoldDB" id="A0AAQ0S8R7"/>
<keyword evidence="2" id="KW-1003">Cell membrane</keyword>
<evidence type="ECO:0000256" key="2">
    <source>
        <dbReference type="ARBA" id="ARBA00022475"/>
    </source>
</evidence>
<dbReference type="Pfam" id="PF00753">
    <property type="entry name" value="Lactamase_B"/>
    <property type="match status" value="1"/>
</dbReference>
<evidence type="ECO:0000256" key="5">
    <source>
        <dbReference type="ARBA" id="ARBA00023136"/>
    </source>
</evidence>
<comment type="caution">
    <text evidence="8">The sequence shown here is derived from an EMBL/GenBank/DDBJ whole genome shotgun (WGS) entry which is preliminary data.</text>
</comment>
<feature type="domain" description="Metallo-beta-lactamase" evidence="7">
    <location>
        <begin position="443"/>
        <end position="652"/>
    </location>
</feature>
<keyword evidence="9" id="KW-1185">Reference proteome</keyword>
<feature type="transmembrane region" description="Helical" evidence="6">
    <location>
        <begin position="295"/>
        <end position="314"/>
    </location>
</feature>
<accession>A0AAQ0S8R7</accession>
<evidence type="ECO:0000256" key="6">
    <source>
        <dbReference type="SAM" id="Phobius"/>
    </source>
</evidence>
<comment type="subcellular location">
    <subcellularLocation>
        <location evidence="1">Cell membrane</location>
        <topology evidence="1">Multi-pass membrane protein</topology>
    </subcellularLocation>
</comment>
<evidence type="ECO:0000259" key="7">
    <source>
        <dbReference type="SMART" id="SM00849"/>
    </source>
</evidence>
<dbReference type="InterPro" id="IPR036866">
    <property type="entry name" value="RibonucZ/Hydroxyglut_hydro"/>
</dbReference>
<feature type="transmembrane region" description="Helical" evidence="6">
    <location>
        <begin position="326"/>
        <end position="347"/>
    </location>
</feature>
<protein>
    <submittedName>
        <fullName evidence="8">DNA internalization-related competence protein ComEC/Rec2</fullName>
    </submittedName>
</protein>
<dbReference type="NCBIfam" id="TIGR00360">
    <property type="entry name" value="ComEC_N-term"/>
    <property type="match status" value="1"/>
</dbReference>
<dbReference type="Gene3D" id="3.60.15.10">
    <property type="entry name" value="Ribonuclease Z/Hydroxyacylglutathione hydrolase-like"/>
    <property type="match status" value="1"/>
</dbReference>
<keyword evidence="5 6" id="KW-0472">Membrane</keyword>
<dbReference type="InterPro" id="IPR035681">
    <property type="entry name" value="ComA-like_MBL"/>
</dbReference>
<dbReference type="GO" id="GO:0005886">
    <property type="term" value="C:plasma membrane"/>
    <property type="evidence" value="ECO:0007669"/>
    <property type="project" value="UniProtKB-SubCell"/>
</dbReference>
<dbReference type="Pfam" id="PF03772">
    <property type="entry name" value="Competence"/>
    <property type="match status" value="1"/>
</dbReference>
<evidence type="ECO:0000256" key="4">
    <source>
        <dbReference type="ARBA" id="ARBA00022989"/>
    </source>
</evidence>
<dbReference type="PANTHER" id="PTHR30619:SF1">
    <property type="entry name" value="RECOMBINATION PROTEIN 2"/>
    <property type="match status" value="1"/>
</dbReference>
<dbReference type="NCBIfam" id="TIGR00361">
    <property type="entry name" value="ComEC_Rec2"/>
    <property type="match status" value="1"/>
</dbReference>
<feature type="transmembrane region" description="Helical" evidence="6">
    <location>
        <begin position="353"/>
        <end position="375"/>
    </location>
</feature>
<feature type="transmembrane region" description="Helical" evidence="6">
    <location>
        <begin position="200"/>
        <end position="218"/>
    </location>
</feature>
<dbReference type="SMART" id="SM00849">
    <property type="entry name" value="Lactamase_B"/>
    <property type="match status" value="1"/>
</dbReference>
<gene>
    <name evidence="8" type="ORF">D9V42_00425</name>
</gene>
<dbReference type="PANTHER" id="PTHR30619">
    <property type="entry name" value="DNA INTERNALIZATION/COMPETENCE PROTEIN COMEC/REC2"/>
    <property type="match status" value="1"/>
</dbReference>
<dbReference type="InterPro" id="IPR001279">
    <property type="entry name" value="Metallo-B-lactamas"/>
</dbReference>
<evidence type="ECO:0000256" key="3">
    <source>
        <dbReference type="ARBA" id="ARBA00022692"/>
    </source>
</evidence>
<dbReference type="InterPro" id="IPR004797">
    <property type="entry name" value="Competence_ComEC/Rec2"/>
</dbReference>
<dbReference type="InterPro" id="IPR052159">
    <property type="entry name" value="Competence_DNA_uptake"/>
</dbReference>
<evidence type="ECO:0000313" key="8">
    <source>
        <dbReference type="EMBL" id="RMI86595.1"/>
    </source>
</evidence>
<feature type="transmembrane region" description="Helical" evidence="6">
    <location>
        <begin position="411"/>
        <end position="428"/>
    </location>
</feature>
<feature type="transmembrane region" description="Helical" evidence="6">
    <location>
        <begin position="387"/>
        <end position="405"/>
    </location>
</feature>
<sequence length="699" mass="80963">MLFIILIPILSNVYFQYHLKVTVEQQNFLTKQPVHTQAYFINKPNLNNKKLTGNVKIGKRTFKYYYQIKSENARGVQSKIVRQNCKIDAIFKSYSNHPYSQLSLFINNIDFNSCYKPKRDYSYILDYHKQYVLERLKHLHIESTGKIFALISGDVSEISKDDIDKYKDIGIYHLLAISGMHIGTLTSILYFLLNHMKWPIVIIKIAICVILPLYVFYIGLAPSAIRATMTCLLLIILSKSIAKNALNILSLSFIFMTSLHPPFVYHLGFQFSFLITFFILFALPILEKAHLIKNIFYLSLIAQLGSFMISAIYFNHIQWIGIITNLFFVPFYTFILFPFVIIIFILLHFPLELSFLITPLNLLMMFHDVAINLFIYMNIYKWHVPELNEIFITLTFVTVFIALVFLVHKYYVCFIITVIILYIISTIMPHDDSYKLTMLNVNQGDAFLFETNERESILIDTGGTSKGSAMDSAMKENHNIAEYHIIPTLKKHGLTSLDYIIISHPHVDHMGELSYLITKFKIKNIIINTTSFNINKLKTLIHQSERNHIKLIDFKNIQQFNLGKANITLLDSTIKHSEDLNEHSIVTFIEYNKIKMLFMGDATTNNEQILLRNFKLPKIDILKVGHHGSKTSTSNEFIQKIQPTICLVSVGKTNRYHLPNQEVINKLKRLGSHVFQSNEYGEVTIKLNSKLTINTEMNQ</sequence>
<evidence type="ECO:0000313" key="9">
    <source>
        <dbReference type="Proteomes" id="UP000269505"/>
    </source>
</evidence>
<reference evidence="8 9" key="1">
    <citation type="submission" date="2018-10" db="EMBL/GenBank/DDBJ databases">
        <title>Staphylococcus pseudoxylosus sp. nov., isolated from bovine mastitis.</title>
        <authorList>
            <person name="Macfadyen A.C."/>
            <person name="Leroy S."/>
            <person name="Harrison E.M."/>
            <person name="Parkhill J."/>
            <person name="Holmes M.A."/>
            <person name="Paterson G.K."/>
        </authorList>
    </citation>
    <scope>NUCLEOTIDE SEQUENCE [LARGE SCALE GENOMIC DNA]</scope>
    <source>
        <strain evidence="8 9">S04009</strain>
    </source>
</reference>
<dbReference type="CDD" id="cd07731">
    <property type="entry name" value="ComA-like_MBL-fold"/>
    <property type="match status" value="1"/>
</dbReference>
<organism evidence="8 9">
    <name type="scientific">Staphylococcus pseudoxylosus</name>
    <dbReference type="NCBI Taxonomy" id="2282419"/>
    <lineage>
        <taxon>Bacteria</taxon>
        <taxon>Bacillati</taxon>
        <taxon>Bacillota</taxon>
        <taxon>Bacilli</taxon>
        <taxon>Bacillales</taxon>
        <taxon>Staphylococcaceae</taxon>
        <taxon>Staphylococcus</taxon>
    </lineage>
</organism>
<dbReference type="Proteomes" id="UP000269505">
    <property type="component" value="Unassembled WGS sequence"/>
</dbReference>
<keyword evidence="3 6" id="KW-0812">Transmembrane</keyword>
<dbReference type="SUPFAM" id="SSF56281">
    <property type="entry name" value="Metallo-hydrolase/oxidoreductase"/>
    <property type="match status" value="1"/>
</dbReference>
<proteinExistence type="predicted"/>
<dbReference type="InterPro" id="IPR004477">
    <property type="entry name" value="ComEC_N"/>
</dbReference>
<dbReference type="EMBL" id="RCVN01000001">
    <property type="protein sequence ID" value="RMI86595.1"/>
    <property type="molecule type" value="Genomic_DNA"/>
</dbReference>
<dbReference type="GO" id="GO:0030420">
    <property type="term" value="P:establishment of competence for transformation"/>
    <property type="evidence" value="ECO:0007669"/>
    <property type="project" value="InterPro"/>
</dbReference>
<feature type="transmembrane region" description="Helical" evidence="6">
    <location>
        <begin position="171"/>
        <end position="193"/>
    </location>
</feature>